<protein>
    <submittedName>
        <fullName evidence="2">Uncharacterized protein</fullName>
    </submittedName>
</protein>
<reference evidence="3" key="1">
    <citation type="journal article" date="2013" name="Ind. Biotechnol.">
        <title>Comparative genomics analysis of Trichoderma reesei strains.</title>
        <authorList>
            <person name="Koike H."/>
            <person name="Aerts A."/>
            <person name="LaButti K."/>
            <person name="Grigoriev I.V."/>
            <person name="Baker S.E."/>
        </authorList>
    </citation>
    <scope>NUCLEOTIDE SEQUENCE [LARGE SCALE GENOMIC DNA]</scope>
    <source>
        <strain evidence="3">ATCC 56765 / BCRC 32924 / NRRL 11460 / Rut C-30</strain>
    </source>
</reference>
<dbReference type="OrthoDB" id="4898817at2759"/>
<dbReference type="KEGG" id="trr:M419DRAFT_81233"/>
<accession>A0A024S9S4</accession>
<proteinExistence type="predicted"/>
<dbReference type="AlphaFoldDB" id="A0A024S9S4"/>
<evidence type="ECO:0000313" key="2">
    <source>
        <dbReference type="EMBL" id="ETS01261.1"/>
    </source>
</evidence>
<evidence type="ECO:0000313" key="3">
    <source>
        <dbReference type="Proteomes" id="UP000024376"/>
    </source>
</evidence>
<dbReference type="Proteomes" id="UP000024376">
    <property type="component" value="Unassembled WGS sequence"/>
</dbReference>
<dbReference type="HOGENOM" id="CLU_194747_0_0_1"/>
<evidence type="ECO:0000256" key="1">
    <source>
        <dbReference type="SAM" id="MobiDB-lite"/>
    </source>
</evidence>
<gene>
    <name evidence="2" type="ORF">M419DRAFT_81233</name>
</gene>
<feature type="region of interest" description="Disordered" evidence="1">
    <location>
        <begin position="1"/>
        <end position="30"/>
    </location>
</feature>
<dbReference type="EMBL" id="KI911149">
    <property type="protein sequence ID" value="ETS01261.1"/>
    <property type="molecule type" value="Genomic_DNA"/>
</dbReference>
<organism evidence="2 3">
    <name type="scientific">Hypocrea jecorina (strain ATCC 56765 / BCRC 32924 / NRRL 11460 / Rut C-30)</name>
    <name type="common">Trichoderma reesei</name>
    <dbReference type="NCBI Taxonomy" id="1344414"/>
    <lineage>
        <taxon>Eukaryota</taxon>
        <taxon>Fungi</taxon>
        <taxon>Dikarya</taxon>
        <taxon>Ascomycota</taxon>
        <taxon>Pezizomycotina</taxon>
        <taxon>Sordariomycetes</taxon>
        <taxon>Hypocreomycetidae</taxon>
        <taxon>Hypocreales</taxon>
        <taxon>Hypocreaceae</taxon>
        <taxon>Trichoderma</taxon>
    </lineage>
</organism>
<sequence length="82" mass="8547">MADNSPEKPDAAAPVVGNEDVPDSGAKVAGEGELTAKAAVKSEGDAVMEEAKGAEGKLLQRASSRRLRAHFLQVFSLRVSLL</sequence>
<name>A0A024S9S4_HYPJR</name>
<feature type="compositionally biased region" description="Basic and acidic residues" evidence="1">
    <location>
        <begin position="1"/>
        <end position="10"/>
    </location>
</feature>